<reference evidence="1" key="2">
    <citation type="journal article" date="2015" name="Data Brief">
        <title>Shoot transcriptome of the giant reed, Arundo donax.</title>
        <authorList>
            <person name="Barrero R.A."/>
            <person name="Guerrero F.D."/>
            <person name="Moolhuijzen P."/>
            <person name="Goolsby J.A."/>
            <person name="Tidwell J."/>
            <person name="Bellgard S.E."/>
            <person name="Bellgard M.I."/>
        </authorList>
    </citation>
    <scope>NUCLEOTIDE SEQUENCE</scope>
    <source>
        <tissue evidence="1">Shoot tissue taken approximately 20 cm above the soil surface</tissue>
    </source>
</reference>
<organism evidence="1">
    <name type="scientific">Arundo donax</name>
    <name type="common">Giant reed</name>
    <name type="synonym">Donax arundinaceus</name>
    <dbReference type="NCBI Taxonomy" id="35708"/>
    <lineage>
        <taxon>Eukaryota</taxon>
        <taxon>Viridiplantae</taxon>
        <taxon>Streptophyta</taxon>
        <taxon>Embryophyta</taxon>
        <taxon>Tracheophyta</taxon>
        <taxon>Spermatophyta</taxon>
        <taxon>Magnoliopsida</taxon>
        <taxon>Liliopsida</taxon>
        <taxon>Poales</taxon>
        <taxon>Poaceae</taxon>
        <taxon>PACMAD clade</taxon>
        <taxon>Arundinoideae</taxon>
        <taxon>Arundineae</taxon>
        <taxon>Arundo</taxon>
    </lineage>
</organism>
<evidence type="ECO:0000313" key="1">
    <source>
        <dbReference type="EMBL" id="JAD57234.1"/>
    </source>
</evidence>
<protein>
    <submittedName>
        <fullName evidence="1">Uncharacterized protein</fullName>
    </submittedName>
</protein>
<dbReference type="AlphaFoldDB" id="A0A0A9AZS0"/>
<sequence length="43" mass="5055">MAFMQINHHISLLFSQATMSYFPHLRSMTCTQTCYFRNIIAAQ</sequence>
<accession>A0A0A9AZS0</accession>
<name>A0A0A9AZS0_ARUDO</name>
<reference evidence="1" key="1">
    <citation type="submission" date="2014-09" db="EMBL/GenBank/DDBJ databases">
        <authorList>
            <person name="Magalhaes I.L.F."/>
            <person name="Oliveira U."/>
            <person name="Santos F.R."/>
            <person name="Vidigal T.H.D.A."/>
            <person name="Brescovit A.D."/>
            <person name="Santos A.J."/>
        </authorList>
    </citation>
    <scope>NUCLEOTIDE SEQUENCE</scope>
    <source>
        <tissue evidence="1">Shoot tissue taken approximately 20 cm above the soil surface</tissue>
    </source>
</reference>
<dbReference type="EMBL" id="GBRH01240661">
    <property type="protein sequence ID" value="JAD57234.1"/>
    <property type="molecule type" value="Transcribed_RNA"/>
</dbReference>
<proteinExistence type="predicted"/>